<reference evidence="1 2" key="1">
    <citation type="submission" date="2019-03" db="EMBL/GenBank/DDBJ databases">
        <title>Single cell metagenomics reveals metabolic interactions within the superorganism composed of flagellate Streblomastix strix and complex community of Bacteroidetes bacteria on its surface.</title>
        <authorList>
            <person name="Treitli S.C."/>
            <person name="Kolisko M."/>
            <person name="Husnik F."/>
            <person name="Keeling P."/>
            <person name="Hampl V."/>
        </authorList>
    </citation>
    <scope>NUCLEOTIDE SEQUENCE [LARGE SCALE GENOMIC DNA]</scope>
    <source>
        <strain evidence="1">ST1C</strain>
    </source>
</reference>
<comment type="caution">
    <text evidence="1">The sequence shown here is derived from an EMBL/GenBank/DDBJ whole genome shotgun (WGS) entry which is preliminary data.</text>
</comment>
<feature type="non-terminal residue" evidence="1">
    <location>
        <position position="231"/>
    </location>
</feature>
<dbReference type="Proteomes" id="UP000324800">
    <property type="component" value="Unassembled WGS sequence"/>
</dbReference>
<name>A0A5J4TD47_9EUKA</name>
<dbReference type="EMBL" id="SNRW01033446">
    <property type="protein sequence ID" value="KAA6356158.1"/>
    <property type="molecule type" value="Genomic_DNA"/>
</dbReference>
<gene>
    <name evidence="1" type="ORF">EZS28_048315</name>
</gene>
<evidence type="ECO:0000313" key="2">
    <source>
        <dbReference type="Proteomes" id="UP000324800"/>
    </source>
</evidence>
<dbReference type="AlphaFoldDB" id="A0A5J4TD47"/>
<protein>
    <submittedName>
        <fullName evidence="1">Uncharacterized protein</fullName>
    </submittedName>
</protein>
<sequence length="231" mass="27343">MGFNNEDSQYEEIKESKEFQTLKKLDETVRMFVDQQMFGRNVNPSQRVDINNKRQDEDIQELNEVLQWCFAISEEIDMRVALEDVQRYRIVFEQWMMPNFQSIEFNEIVQSVLNELEQISPSKATEVKKIFEEEDRKQGIGIISLNVSSDLLGYAHNMTVQHIRNTSKKIFVNNGTLFSQIGPKWCVNPYDTWNINNNLTSPERNSLSDLDKYKDEDDQELITMKKKKRKR</sequence>
<organism evidence="1 2">
    <name type="scientific">Streblomastix strix</name>
    <dbReference type="NCBI Taxonomy" id="222440"/>
    <lineage>
        <taxon>Eukaryota</taxon>
        <taxon>Metamonada</taxon>
        <taxon>Preaxostyla</taxon>
        <taxon>Oxymonadida</taxon>
        <taxon>Streblomastigidae</taxon>
        <taxon>Streblomastix</taxon>
    </lineage>
</organism>
<proteinExistence type="predicted"/>
<accession>A0A5J4TD47</accession>
<evidence type="ECO:0000313" key="1">
    <source>
        <dbReference type="EMBL" id="KAA6356158.1"/>
    </source>
</evidence>